<dbReference type="SMART" id="SM00066">
    <property type="entry name" value="GAL4"/>
    <property type="match status" value="1"/>
</dbReference>
<dbReference type="GO" id="GO:0000981">
    <property type="term" value="F:DNA-binding transcription factor activity, RNA polymerase II-specific"/>
    <property type="evidence" value="ECO:0007669"/>
    <property type="project" value="InterPro"/>
</dbReference>
<gene>
    <name evidence="7" type="ORF">PUMCH_004787</name>
</gene>
<dbReference type="CDD" id="cd00067">
    <property type="entry name" value="GAL4"/>
    <property type="match status" value="1"/>
</dbReference>
<dbReference type="InterPro" id="IPR001138">
    <property type="entry name" value="Zn2Cys6_DnaBD"/>
</dbReference>
<dbReference type="Gene3D" id="4.10.240.10">
    <property type="entry name" value="Zn(2)-C6 fungal-type DNA-binding domain"/>
    <property type="match status" value="1"/>
</dbReference>
<protein>
    <recommendedName>
        <fullName evidence="6">Zn(2)-C6 fungal-type domain-containing protein</fullName>
    </recommendedName>
</protein>
<evidence type="ECO:0000256" key="1">
    <source>
        <dbReference type="ARBA" id="ARBA00023015"/>
    </source>
</evidence>
<reference evidence="7 8" key="1">
    <citation type="submission" date="2023-10" db="EMBL/GenBank/DDBJ databases">
        <title>Draft Genome Sequence of Candida saopaulonensis from a very Premature Infant with Sepsis.</title>
        <authorList>
            <person name="Ning Y."/>
            <person name="Dai R."/>
            <person name="Xiao M."/>
            <person name="Xu Y."/>
            <person name="Yan Q."/>
            <person name="Zhang L."/>
        </authorList>
    </citation>
    <scope>NUCLEOTIDE SEQUENCE [LARGE SCALE GENOMIC DNA]</scope>
    <source>
        <strain evidence="7 8">19XY460</strain>
    </source>
</reference>
<dbReference type="PROSITE" id="PS00463">
    <property type="entry name" value="ZN2_CY6_FUNGAL_1"/>
    <property type="match status" value="1"/>
</dbReference>
<keyword evidence="1" id="KW-0805">Transcription regulation</keyword>
<proteinExistence type="predicted"/>
<dbReference type="KEGG" id="asau:88175847"/>
<dbReference type="PANTHER" id="PTHR31069">
    <property type="entry name" value="OLEATE-ACTIVATED TRANSCRIPTION FACTOR 1-RELATED"/>
    <property type="match status" value="1"/>
</dbReference>
<keyword evidence="2" id="KW-0238">DNA-binding</keyword>
<dbReference type="GO" id="GO:0003677">
    <property type="term" value="F:DNA binding"/>
    <property type="evidence" value="ECO:0007669"/>
    <property type="project" value="UniProtKB-KW"/>
</dbReference>
<accession>A0AAX4HFM4</accession>
<dbReference type="InterPro" id="IPR036864">
    <property type="entry name" value="Zn2-C6_fun-type_DNA-bd_sf"/>
</dbReference>
<dbReference type="Pfam" id="PF00172">
    <property type="entry name" value="Zn_clus"/>
    <property type="match status" value="1"/>
</dbReference>
<dbReference type="PROSITE" id="PS50048">
    <property type="entry name" value="ZN2_CY6_FUNGAL_2"/>
    <property type="match status" value="1"/>
</dbReference>
<evidence type="ECO:0000313" key="7">
    <source>
        <dbReference type="EMBL" id="WPK27400.1"/>
    </source>
</evidence>
<feature type="compositionally biased region" description="Polar residues" evidence="5">
    <location>
        <begin position="137"/>
        <end position="148"/>
    </location>
</feature>
<keyword evidence="3" id="KW-0804">Transcription</keyword>
<dbReference type="AlphaFoldDB" id="A0AAX4HFM4"/>
<evidence type="ECO:0000256" key="3">
    <source>
        <dbReference type="ARBA" id="ARBA00023163"/>
    </source>
</evidence>
<feature type="region of interest" description="Disordered" evidence="5">
    <location>
        <begin position="126"/>
        <end position="188"/>
    </location>
</feature>
<dbReference type="EMBL" id="CP138899">
    <property type="protein sequence ID" value="WPK27400.1"/>
    <property type="molecule type" value="Genomic_DNA"/>
</dbReference>
<dbReference type="RefSeq" id="XP_062879778.1">
    <property type="nucleotide sequence ID" value="XM_063023708.1"/>
</dbReference>
<dbReference type="InterPro" id="IPR050675">
    <property type="entry name" value="OAF3"/>
</dbReference>
<organism evidence="7 8">
    <name type="scientific">Australozyma saopauloensis</name>
    <dbReference type="NCBI Taxonomy" id="291208"/>
    <lineage>
        <taxon>Eukaryota</taxon>
        <taxon>Fungi</taxon>
        <taxon>Dikarya</taxon>
        <taxon>Ascomycota</taxon>
        <taxon>Saccharomycotina</taxon>
        <taxon>Pichiomycetes</taxon>
        <taxon>Metschnikowiaceae</taxon>
        <taxon>Australozyma</taxon>
    </lineage>
</organism>
<dbReference type="GO" id="GO:0008270">
    <property type="term" value="F:zinc ion binding"/>
    <property type="evidence" value="ECO:0007669"/>
    <property type="project" value="InterPro"/>
</dbReference>
<evidence type="ECO:0000313" key="8">
    <source>
        <dbReference type="Proteomes" id="UP001338582"/>
    </source>
</evidence>
<dbReference type="Proteomes" id="UP001338582">
    <property type="component" value="Chromosome 6"/>
</dbReference>
<feature type="compositionally biased region" description="Low complexity" evidence="5">
    <location>
        <begin position="172"/>
        <end position="182"/>
    </location>
</feature>
<evidence type="ECO:0000256" key="5">
    <source>
        <dbReference type="SAM" id="MobiDB-lite"/>
    </source>
</evidence>
<dbReference type="SUPFAM" id="SSF57701">
    <property type="entry name" value="Zn2/Cys6 DNA-binding domain"/>
    <property type="match status" value="1"/>
</dbReference>
<dbReference type="GeneID" id="88175847"/>
<keyword evidence="4" id="KW-0539">Nucleus</keyword>
<name>A0AAX4HFM4_9ASCO</name>
<dbReference type="PANTHER" id="PTHR31069:SF32">
    <property type="entry name" value="ARGININE METABOLISM REGULATION PROTEIN II"/>
    <property type="match status" value="1"/>
</dbReference>
<evidence type="ECO:0000256" key="2">
    <source>
        <dbReference type="ARBA" id="ARBA00023125"/>
    </source>
</evidence>
<evidence type="ECO:0000259" key="6">
    <source>
        <dbReference type="PROSITE" id="PS50048"/>
    </source>
</evidence>
<evidence type="ECO:0000256" key="4">
    <source>
        <dbReference type="ARBA" id="ARBA00023242"/>
    </source>
</evidence>
<sequence length="188" mass="21625">MNSNHDQQLEPCDPFVKLVKDIPQISQYVDTIQLGPKSAEKFESTGKVEGLMFVFRKKKIPIASVSDLNLYRQSLRTFELERNNNSKSRFSCDRCRKYKKKCSRDLPECEYCVSSEEYCSYRPRKKITRRQTKASRDSQPGSDSTVKSPSEEMLEPISRQTSESSSHKSKSSESSSHKSTSTIYQLLN</sequence>
<feature type="domain" description="Zn(2)-C6 fungal-type" evidence="6">
    <location>
        <begin position="91"/>
        <end position="121"/>
    </location>
</feature>
<keyword evidence="8" id="KW-1185">Reference proteome</keyword>